<dbReference type="RefSeq" id="WP_013345228.1">
    <property type="nucleotide sequence ID" value="NC_014541.1"/>
</dbReference>
<dbReference type="EMBL" id="CP002209">
    <property type="protein sequence ID" value="ADN75922.1"/>
    <property type="molecule type" value="Genomic_DNA"/>
</dbReference>
<dbReference type="PRINTS" id="PR00111">
    <property type="entry name" value="ABHYDROLASE"/>
</dbReference>
<reference evidence="2 3" key="1">
    <citation type="journal article" date="2010" name="Stand. Genomic Sci.">
        <title>Complete genome sequence of Ferrimonas balearica type strain (PAT).</title>
        <authorList>
            <person name="Nolan M."/>
            <person name="Sikorski J."/>
            <person name="Davenport K."/>
            <person name="Lucas S."/>
            <person name="Glavina Del Rio T."/>
            <person name="Tice H."/>
            <person name="Cheng J."/>
            <person name="Goodwin L."/>
            <person name="Pitluck S."/>
            <person name="Liolios K."/>
            <person name="Ivanova N."/>
            <person name="Mavromatis K."/>
            <person name="Ovchinnikova G."/>
            <person name="Pati A."/>
            <person name="Chen A."/>
            <person name="Palaniappan K."/>
            <person name="Land M."/>
            <person name="Hauser L."/>
            <person name="Chang Y."/>
            <person name="Jeffries C."/>
            <person name="Tapia R."/>
            <person name="Brettin T."/>
            <person name="Detter J."/>
            <person name="Han C."/>
            <person name="Yasawong M."/>
            <person name="Rohde M."/>
            <person name="Tindall B."/>
            <person name="Goker M."/>
            <person name="Woyke T."/>
            <person name="Bristow J."/>
            <person name="Eisen J."/>
            <person name="Markowitz V."/>
            <person name="Hugenholtz P."/>
            <person name="Kyrpides N."/>
            <person name="Klenk H."/>
            <person name="Lapidus A."/>
        </authorList>
    </citation>
    <scope>NUCLEOTIDE SEQUENCE [LARGE SCALE GENOMIC DNA]</scope>
    <source>
        <strain evidence="3">DSM 9799 / CCM 4581 / KCTC 23876 / PAT</strain>
    </source>
</reference>
<sequence length="291" mass="32682">MATLPAAEAITLKLDEISLAAQRWGEHDAPLILALHGWLDNSESFALLAPALAAEGYQVLAPDWAGHGLSDHRAEGNHYPFLEYLYDLHRVMAQLPSPPCCLLGHSMGGIVAQLYAGLYPEEVPALVAIEAVGPLVSESGKAAERLRHGFLSRQKPQGPLQGYDKLAPLVAARARSGDFDERYARMLLARNLEFRGRRWYWRSDPRLRERSAWMMTESQARDYLSGYRKPALVVLGEQGYPQLKLAWPKRKEWFYDVRQELIPGGHHCHMESVPQMVQALMNYLSGKPKAC</sequence>
<dbReference type="STRING" id="550540.Fbal_1718"/>
<dbReference type="AlphaFoldDB" id="E1SRH1"/>
<dbReference type="PANTHER" id="PTHR43798:SF33">
    <property type="entry name" value="HYDROLASE, PUTATIVE (AFU_ORTHOLOGUE AFUA_2G14860)-RELATED"/>
    <property type="match status" value="1"/>
</dbReference>
<dbReference type="InterPro" id="IPR029058">
    <property type="entry name" value="AB_hydrolase_fold"/>
</dbReference>
<dbReference type="Gene3D" id="3.40.50.1820">
    <property type="entry name" value="alpha/beta hydrolase"/>
    <property type="match status" value="1"/>
</dbReference>
<keyword evidence="2" id="KW-0378">Hydrolase</keyword>
<name>E1SRH1_FERBD</name>
<keyword evidence="3" id="KW-1185">Reference proteome</keyword>
<evidence type="ECO:0000313" key="3">
    <source>
        <dbReference type="Proteomes" id="UP000006683"/>
    </source>
</evidence>
<dbReference type="KEGG" id="fbl:Fbal_1718"/>
<dbReference type="eggNOG" id="COG0596">
    <property type="taxonomic scope" value="Bacteria"/>
</dbReference>
<dbReference type="PANTHER" id="PTHR43798">
    <property type="entry name" value="MONOACYLGLYCEROL LIPASE"/>
    <property type="match status" value="1"/>
</dbReference>
<dbReference type="HOGENOM" id="CLU_020336_8_2_6"/>
<dbReference type="InterPro" id="IPR000639">
    <property type="entry name" value="Epox_hydrolase-like"/>
</dbReference>
<proteinExistence type="predicted"/>
<dbReference type="InterPro" id="IPR050266">
    <property type="entry name" value="AB_hydrolase_sf"/>
</dbReference>
<dbReference type="Pfam" id="PF00561">
    <property type="entry name" value="Abhydrolase_1"/>
    <property type="match status" value="1"/>
</dbReference>
<evidence type="ECO:0000259" key="1">
    <source>
        <dbReference type="Pfam" id="PF00561"/>
    </source>
</evidence>
<dbReference type="GeneID" id="67181925"/>
<dbReference type="Proteomes" id="UP000006683">
    <property type="component" value="Chromosome"/>
</dbReference>
<dbReference type="PRINTS" id="PR00412">
    <property type="entry name" value="EPOXHYDRLASE"/>
</dbReference>
<dbReference type="OrthoDB" id="149912at2"/>
<organism evidence="2 3">
    <name type="scientific">Ferrimonas balearica (strain DSM 9799 / CCM 4581 / KCTC 23876 / PAT)</name>
    <dbReference type="NCBI Taxonomy" id="550540"/>
    <lineage>
        <taxon>Bacteria</taxon>
        <taxon>Pseudomonadati</taxon>
        <taxon>Pseudomonadota</taxon>
        <taxon>Gammaproteobacteria</taxon>
        <taxon>Alteromonadales</taxon>
        <taxon>Ferrimonadaceae</taxon>
        <taxon>Ferrimonas</taxon>
    </lineage>
</organism>
<dbReference type="GO" id="GO:0016020">
    <property type="term" value="C:membrane"/>
    <property type="evidence" value="ECO:0007669"/>
    <property type="project" value="TreeGrafter"/>
</dbReference>
<accession>E1SRH1</accession>
<dbReference type="InterPro" id="IPR000073">
    <property type="entry name" value="AB_hydrolase_1"/>
</dbReference>
<dbReference type="SUPFAM" id="SSF53474">
    <property type="entry name" value="alpha/beta-Hydrolases"/>
    <property type="match status" value="1"/>
</dbReference>
<dbReference type="GO" id="GO:0016787">
    <property type="term" value="F:hydrolase activity"/>
    <property type="evidence" value="ECO:0007669"/>
    <property type="project" value="UniProtKB-KW"/>
</dbReference>
<feature type="domain" description="AB hydrolase-1" evidence="1">
    <location>
        <begin position="30"/>
        <end position="150"/>
    </location>
</feature>
<evidence type="ECO:0000313" key="2">
    <source>
        <dbReference type="EMBL" id="ADN75922.1"/>
    </source>
</evidence>
<protein>
    <submittedName>
        <fullName evidence="2">Alpha/beta hydrolase fold protein</fullName>
    </submittedName>
</protein>
<gene>
    <name evidence="2" type="ordered locus">Fbal_1718</name>
</gene>